<dbReference type="STRING" id="1742972.COMA1_11496"/>
<reference evidence="4 5" key="1">
    <citation type="submission" date="2015-10" db="EMBL/GenBank/DDBJ databases">
        <authorList>
            <person name="Gilbert D.G."/>
        </authorList>
    </citation>
    <scope>NUCLEOTIDE SEQUENCE [LARGE SCALE GENOMIC DNA]</scope>
    <source>
        <strain evidence="4">COMA1</strain>
    </source>
</reference>
<protein>
    <recommendedName>
        <fullName evidence="3">Phytase-like domain-containing protein</fullName>
    </recommendedName>
</protein>
<evidence type="ECO:0000256" key="2">
    <source>
        <dbReference type="SAM" id="SignalP"/>
    </source>
</evidence>
<proteinExistence type="predicted"/>
<evidence type="ECO:0000313" key="5">
    <source>
        <dbReference type="Proteomes" id="UP000199032"/>
    </source>
</evidence>
<evidence type="ECO:0000259" key="3">
    <source>
        <dbReference type="Pfam" id="PF13449"/>
    </source>
</evidence>
<sequence>MASIGPAAIAMSLSLLCTISASDVFALPEFVNGLALDGAMLDLSGGSTPNTGRVGYFSDIYYDSQRNHWWGLSDRGPGGGFLDYETRVQQFRLKVDKNTGAISGFKILKTIIFKDEAGGPMNGLAPSPTNALGHAFDPEGFVIGPHNHNFYVSDEYGPSVYQFNDKGIRIRAFAMPTNLIPRNDAGMPNFAGDTGNTKGKRTNRGFEGLAISPDGNYLYAMLQSAMLDEGGGNGVCNRIIKFSTETGTAVAQYAYQMEGASQGRGISALVAMNDHEFLVLERNNRGIGVGAELSPPNKKLYRIDITGAVDFSPPSPPFPSVSCPAGKVIKNPIPFLDLAADTLLELGNKVPEKWEGLAIGPRLKDGNYVMVSGTDNDYSVTQNGSDQQFDVYFRFTDADPFAGSIQCPLGLLTGCFSTADLIADGHIDVMFDLPNDGSYKLLPAVLHAYRVSADDLGNFIRSAHPNKDREDEKNDDDERREE</sequence>
<name>A0A0S4LBC6_9BACT</name>
<feature type="domain" description="Phytase-like" evidence="3">
    <location>
        <begin position="53"/>
        <end position="378"/>
    </location>
</feature>
<dbReference type="EMBL" id="CZQA01000001">
    <property type="protein sequence ID" value="CUS34058.1"/>
    <property type="molecule type" value="Genomic_DNA"/>
</dbReference>
<dbReference type="Proteomes" id="UP000199032">
    <property type="component" value="Unassembled WGS sequence"/>
</dbReference>
<dbReference type="Pfam" id="PF13449">
    <property type="entry name" value="Phytase-like"/>
    <property type="match status" value="1"/>
</dbReference>
<keyword evidence="2" id="KW-0732">Signal</keyword>
<dbReference type="PANTHER" id="PTHR37957">
    <property type="entry name" value="BLR7070 PROTEIN"/>
    <property type="match status" value="1"/>
</dbReference>
<feature type="signal peptide" evidence="2">
    <location>
        <begin position="1"/>
        <end position="26"/>
    </location>
</feature>
<evidence type="ECO:0000313" key="4">
    <source>
        <dbReference type="EMBL" id="CUS34058.1"/>
    </source>
</evidence>
<keyword evidence="5" id="KW-1185">Reference proteome</keyword>
<feature type="compositionally biased region" description="Acidic residues" evidence="1">
    <location>
        <begin position="473"/>
        <end position="482"/>
    </location>
</feature>
<dbReference type="AlphaFoldDB" id="A0A0S4LBC6"/>
<evidence type="ECO:0000256" key="1">
    <source>
        <dbReference type="SAM" id="MobiDB-lite"/>
    </source>
</evidence>
<dbReference type="PANTHER" id="PTHR37957:SF1">
    <property type="entry name" value="PHYTASE-LIKE DOMAIN-CONTAINING PROTEIN"/>
    <property type="match status" value="1"/>
</dbReference>
<organism evidence="4 5">
    <name type="scientific">Candidatus Nitrospira nitrosa</name>
    <dbReference type="NCBI Taxonomy" id="1742972"/>
    <lineage>
        <taxon>Bacteria</taxon>
        <taxon>Pseudomonadati</taxon>
        <taxon>Nitrospirota</taxon>
        <taxon>Nitrospiria</taxon>
        <taxon>Nitrospirales</taxon>
        <taxon>Nitrospiraceae</taxon>
        <taxon>Nitrospira</taxon>
    </lineage>
</organism>
<feature type="chain" id="PRO_5006623880" description="Phytase-like domain-containing protein" evidence="2">
    <location>
        <begin position="27"/>
        <end position="482"/>
    </location>
</feature>
<gene>
    <name evidence="4" type="ORF">COMA1_11496</name>
</gene>
<accession>A0A0S4LBC6</accession>
<dbReference type="InterPro" id="IPR027372">
    <property type="entry name" value="Phytase-like_dom"/>
</dbReference>
<dbReference type="SUPFAM" id="SSF75011">
    <property type="entry name" value="3-carboxy-cis,cis-mucoante lactonizing enzyme"/>
    <property type="match status" value="1"/>
</dbReference>
<feature type="region of interest" description="Disordered" evidence="1">
    <location>
        <begin position="460"/>
        <end position="482"/>
    </location>
</feature>
<feature type="region of interest" description="Disordered" evidence="1">
    <location>
        <begin position="185"/>
        <end position="204"/>
    </location>
</feature>